<dbReference type="Gene3D" id="1.10.10.10">
    <property type="entry name" value="Winged helix-like DNA-binding domain superfamily/Winged helix DNA-binding domain"/>
    <property type="match status" value="1"/>
</dbReference>
<evidence type="ECO:0000313" key="2">
    <source>
        <dbReference type="Proteomes" id="UP001162802"/>
    </source>
</evidence>
<organism evidence="1 2">
    <name type="scientific">Novosphingobium mangrovi</name>
    <name type="common">ex Hu et al. 2023</name>
    <dbReference type="NCBI Taxonomy" id="2930094"/>
    <lineage>
        <taxon>Bacteria</taxon>
        <taxon>Pseudomonadati</taxon>
        <taxon>Pseudomonadota</taxon>
        <taxon>Alphaproteobacteria</taxon>
        <taxon>Sphingomonadales</taxon>
        <taxon>Sphingomonadaceae</taxon>
        <taxon>Novosphingobium</taxon>
    </lineage>
</organism>
<gene>
    <name evidence="1" type="ORF">MTR65_03785</name>
</gene>
<dbReference type="RefSeq" id="WP_243797195.1">
    <property type="nucleotide sequence ID" value="NZ_JALHAT010000003.1"/>
</dbReference>
<reference evidence="1" key="1">
    <citation type="submission" date="2022-03" db="EMBL/GenBank/DDBJ databases">
        <title>Identification of a novel bacterium isolated from mangrove sediments.</title>
        <authorList>
            <person name="Pan X."/>
        </authorList>
    </citation>
    <scope>NUCLEOTIDE SEQUENCE</scope>
    <source>
        <strain evidence="1">B2637</strain>
    </source>
</reference>
<protein>
    <submittedName>
        <fullName evidence="1">MarR family transcriptional regulator</fullName>
    </submittedName>
</protein>
<sequence length="201" mass="22331">MENTDQRMRNRNKAIRLIGIANELLAMARQLELDDDAPEGASPFDVLPDLAAADGHTRRLKAATSANDTGRKDHPIWVELARQTYEDRRRRSKIFQSDDLFGEPAWDILLDLFIAAKERRSVSVTSACIGSAVPSTTALRWITILEKQGLLLREADPGDARRVYVKLSARGYGAMLEYFTAASRSVVLLEEGGTTAALKMQ</sequence>
<dbReference type="InterPro" id="IPR036388">
    <property type="entry name" value="WH-like_DNA-bd_sf"/>
</dbReference>
<dbReference type="EMBL" id="JALHAT010000003">
    <property type="protein sequence ID" value="MCJ1959799.1"/>
    <property type="molecule type" value="Genomic_DNA"/>
</dbReference>
<accession>A0ABT0A9C0</accession>
<proteinExistence type="predicted"/>
<evidence type="ECO:0000313" key="1">
    <source>
        <dbReference type="EMBL" id="MCJ1959799.1"/>
    </source>
</evidence>
<dbReference type="Proteomes" id="UP001162802">
    <property type="component" value="Unassembled WGS sequence"/>
</dbReference>
<name>A0ABT0A9C0_9SPHN</name>
<dbReference type="SUPFAM" id="SSF46785">
    <property type="entry name" value="Winged helix' DNA-binding domain"/>
    <property type="match status" value="1"/>
</dbReference>
<comment type="caution">
    <text evidence="1">The sequence shown here is derived from an EMBL/GenBank/DDBJ whole genome shotgun (WGS) entry which is preliminary data.</text>
</comment>
<dbReference type="InterPro" id="IPR036390">
    <property type="entry name" value="WH_DNA-bd_sf"/>
</dbReference>
<keyword evidence="2" id="KW-1185">Reference proteome</keyword>